<dbReference type="AlphaFoldDB" id="A0A3B0RQU5"/>
<dbReference type="InterPro" id="IPR036890">
    <property type="entry name" value="HATPase_C_sf"/>
</dbReference>
<evidence type="ECO:0000256" key="4">
    <source>
        <dbReference type="ARBA" id="ARBA00022475"/>
    </source>
</evidence>
<evidence type="ECO:0000256" key="5">
    <source>
        <dbReference type="ARBA" id="ARBA00022553"/>
    </source>
</evidence>
<name>A0A3B0RQU5_9ZZZZ</name>
<dbReference type="InterPro" id="IPR003661">
    <property type="entry name" value="HisK_dim/P_dom"/>
</dbReference>
<dbReference type="PANTHER" id="PTHR45453:SF1">
    <property type="entry name" value="PHOSPHATE REGULON SENSOR PROTEIN PHOR"/>
    <property type="match status" value="1"/>
</dbReference>
<comment type="subcellular location">
    <subcellularLocation>
        <location evidence="2">Cell membrane</location>
    </subcellularLocation>
</comment>
<evidence type="ECO:0000256" key="2">
    <source>
        <dbReference type="ARBA" id="ARBA00004236"/>
    </source>
</evidence>
<keyword evidence="11 12" id="KW-0472">Membrane</keyword>
<dbReference type="SUPFAM" id="SSF47384">
    <property type="entry name" value="Homodimeric domain of signal transducing histidine kinase"/>
    <property type="match status" value="1"/>
</dbReference>
<dbReference type="EMBL" id="UOED01000017">
    <property type="protein sequence ID" value="VAV86913.1"/>
    <property type="molecule type" value="Genomic_DNA"/>
</dbReference>
<keyword evidence="5" id="KW-0597">Phosphoprotein</keyword>
<keyword evidence="7" id="KW-0547">Nucleotide-binding</keyword>
<dbReference type="SUPFAM" id="SSF55874">
    <property type="entry name" value="ATPase domain of HSP90 chaperone/DNA topoisomerase II/histidine kinase"/>
    <property type="match status" value="1"/>
</dbReference>
<dbReference type="Pfam" id="PF00512">
    <property type="entry name" value="HisKA"/>
    <property type="match status" value="1"/>
</dbReference>
<keyword evidence="10" id="KW-0902">Two-component regulatory system</keyword>
<evidence type="ECO:0000256" key="6">
    <source>
        <dbReference type="ARBA" id="ARBA00022679"/>
    </source>
</evidence>
<proteinExistence type="predicted"/>
<feature type="domain" description="PAS" evidence="14">
    <location>
        <begin position="83"/>
        <end position="119"/>
    </location>
</feature>
<evidence type="ECO:0000259" key="13">
    <source>
        <dbReference type="PROSITE" id="PS50109"/>
    </source>
</evidence>
<dbReference type="Gene3D" id="1.10.287.130">
    <property type="match status" value="1"/>
</dbReference>
<evidence type="ECO:0000256" key="3">
    <source>
        <dbReference type="ARBA" id="ARBA00012438"/>
    </source>
</evidence>
<dbReference type="SUPFAM" id="SSF55785">
    <property type="entry name" value="PYP-like sensor domain (PAS domain)"/>
    <property type="match status" value="1"/>
</dbReference>
<dbReference type="InterPro" id="IPR050351">
    <property type="entry name" value="BphY/WalK/GraS-like"/>
</dbReference>
<evidence type="ECO:0000256" key="1">
    <source>
        <dbReference type="ARBA" id="ARBA00000085"/>
    </source>
</evidence>
<reference evidence="15" key="1">
    <citation type="submission" date="2018-06" db="EMBL/GenBank/DDBJ databases">
        <authorList>
            <person name="Zhirakovskaya E."/>
        </authorList>
    </citation>
    <scope>NUCLEOTIDE SEQUENCE</scope>
</reference>
<feature type="transmembrane region" description="Helical" evidence="12">
    <location>
        <begin position="42"/>
        <end position="60"/>
    </location>
</feature>
<feature type="transmembrane region" description="Helical" evidence="12">
    <location>
        <begin position="12"/>
        <end position="30"/>
    </location>
</feature>
<keyword evidence="12" id="KW-0812">Transmembrane</keyword>
<dbReference type="Pfam" id="PF13188">
    <property type="entry name" value="PAS_8"/>
    <property type="match status" value="1"/>
</dbReference>
<protein>
    <recommendedName>
        <fullName evidence="3">histidine kinase</fullName>
        <ecNumber evidence="3">2.7.13.3</ecNumber>
    </recommendedName>
</protein>
<dbReference type="Pfam" id="PF02518">
    <property type="entry name" value="HATPase_c"/>
    <property type="match status" value="1"/>
</dbReference>
<dbReference type="PROSITE" id="PS50109">
    <property type="entry name" value="HIS_KIN"/>
    <property type="match status" value="1"/>
</dbReference>
<dbReference type="PRINTS" id="PR00344">
    <property type="entry name" value="BCTRLSENSOR"/>
</dbReference>
<dbReference type="InterPro" id="IPR000014">
    <property type="entry name" value="PAS"/>
</dbReference>
<organism evidence="15">
    <name type="scientific">hydrothermal vent metagenome</name>
    <dbReference type="NCBI Taxonomy" id="652676"/>
    <lineage>
        <taxon>unclassified sequences</taxon>
        <taxon>metagenomes</taxon>
        <taxon>ecological metagenomes</taxon>
    </lineage>
</organism>
<dbReference type="GO" id="GO:0005886">
    <property type="term" value="C:plasma membrane"/>
    <property type="evidence" value="ECO:0007669"/>
    <property type="project" value="UniProtKB-SubCell"/>
</dbReference>
<keyword evidence="8" id="KW-0418">Kinase</keyword>
<dbReference type="SMART" id="SM00387">
    <property type="entry name" value="HATPase_c"/>
    <property type="match status" value="1"/>
</dbReference>
<dbReference type="GO" id="GO:0005524">
    <property type="term" value="F:ATP binding"/>
    <property type="evidence" value="ECO:0007669"/>
    <property type="project" value="UniProtKB-KW"/>
</dbReference>
<dbReference type="FunFam" id="1.10.287.130:FF:000008">
    <property type="entry name" value="Two-component sensor histidine kinase"/>
    <property type="match status" value="1"/>
</dbReference>
<evidence type="ECO:0000259" key="14">
    <source>
        <dbReference type="PROSITE" id="PS50112"/>
    </source>
</evidence>
<accession>A0A3B0RQU5</accession>
<sequence>MHQNKTPFNFIRLLKFLFVLSPIIFFGIYLQVQHKINDTELIIYFVVAVLPFVASIRYFLHKLAVLDRQTILQIHDNKATKENQLLLTKIMEKLSDPLLILDSTNRVLMANKSAHDLLGKQILKQNISVFIRNSVFDSALLRAHDTEVPVSCEFKFGTPVTRHYLTRMHLFSMDGDQNRKSKKYMFLALYDVSAIKRADIMRADFVANASHELRTPLASILGFVETLQGPARDDNNARDRFLTIMHDEASRMSRLIEDLLSLSRIERDLHVPPSDRINLSHLIRSVIDVLEPQAREKNMAITFSSGLQKDITGDHDQLTQVFQNLIENAIKYGSRNTEIRVAYVKNILSPQADKKDITITITNEGPGIAPEHLPRLMERFYRVDSARSRSLGGTGLGLAIVKHIVQRHKGRIFFESELDSTTKVTVSLPLEQ</sequence>
<evidence type="ECO:0000313" key="15">
    <source>
        <dbReference type="EMBL" id="VAV86913.1"/>
    </source>
</evidence>
<dbReference type="SMART" id="SM00388">
    <property type="entry name" value="HisKA"/>
    <property type="match status" value="1"/>
</dbReference>
<dbReference type="GO" id="GO:0016036">
    <property type="term" value="P:cellular response to phosphate starvation"/>
    <property type="evidence" value="ECO:0007669"/>
    <property type="project" value="TreeGrafter"/>
</dbReference>
<evidence type="ECO:0000256" key="10">
    <source>
        <dbReference type="ARBA" id="ARBA00023012"/>
    </source>
</evidence>
<keyword evidence="4" id="KW-1003">Cell membrane</keyword>
<evidence type="ECO:0000256" key="12">
    <source>
        <dbReference type="SAM" id="Phobius"/>
    </source>
</evidence>
<dbReference type="InterPro" id="IPR003594">
    <property type="entry name" value="HATPase_dom"/>
</dbReference>
<dbReference type="EC" id="2.7.13.3" evidence="3"/>
<dbReference type="InterPro" id="IPR035965">
    <property type="entry name" value="PAS-like_dom_sf"/>
</dbReference>
<evidence type="ECO:0000256" key="9">
    <source>
        <dbReference type="ARBA" id="ARBA00022840"/>
    </source>
</evidence>
<dbReference type="InterPro" id="IPR005467">
    <property type="entry name" value="His_kinase_dom"/>
</dbReference>
<dbReference type="Gene3D" id="3.30.565.10">
    <property type="entry name" value="Histidine kinase-like ATPase, C-terminal domain"/>
    <property type="match status" value="1"/>
</dbReference>
<dbReference type="InterPro" id="IPR036097">
    <property type="entry name" value="HisK_dim/P_sf"/>
</dbReference>
<keyword evidence="9" id="KW-0067">ATP-binding</keyword>
<dbReference type="CDD" id="cd00082">
    <property type="entry name" value="HisKA"/>
    <property type="match status" value="1"/>
</dbReference>
<evidence type="ECO:0000256" key="7">
    <source>
        <dbReference type="ARBA" id="ARBA00022741"/>
    </source>
</evidence>
<dbReference type="GO" id="GO:0004721">
    <property type="term" value="F:phosphoprotein phosphatase activity"/>
    <property type="evidence" value="ECO:0007669"/>
    <property type="project" value="TreeGrafter"/>
</dbReference>
<gene>
    <name evidence="15" type="ORF">MNBD_ALPHA02-283</name>
</gene>
<dbReference type="PROSITE" id="PS50112">
    <property type="entry name" value="PAS"/>
    <property type="match status" value="1"/>
</dbReference>
<keyword evidence="12" id="KW-1133">Transmembrane helix</keyword>
<dbReference type="CDD" id="cd00075">
    <property type="entry name" value="HATPase"/>
    <property type="match status" value="1"/>
</dbReference>
<dbReference type="FunFam" id="3.30.565.10:FF:000006">
    <property type="entry name" value="Sensor histidine kinase WalK"/>
    <property type="match status" value="1"/>
</dbReference>
<dbReference type="Gene3D" id="3.30.450.20">
    <property type="entry name" value="PAS domain"/>
    <property type="match status" value="1"/>
</dbReference>
<comment type="catalytic activity">
    <reaction evidence="1">
        <text>ATP + protein L-histidine = ADP + protein N-phospho-L-histidine.</text>
        <dbReference type="EC" id="2.7.13.3"/>
    </reaction>
</comment>
<dbReference type="GO" id="GO:0000155">
    <property type="term" value="F:phosphorelay sensor kinase activity"/>
    <property type="evidence" value="ECO:0007669"/>
    <property type="project" value="InterPro"/>
</dbReference>
<evidence type="ECO:0000256" key="11">
    <source>
        <dbReference type="ARBA" id="ARBA00023136"/>
    </source>
</evidence>
<feature type="domain" description="Histidine kinase" evidence="13">
    <location>
        <begin position="208"/>
        <end position="432"/>
    </location>
</feature>
<dbReference type="InterPro" id="IPR004358">
    <property type="entry name" value="Sig_transdc_His_kin-like_C"/>
</dbReference>
<keyword evidence="6 15" id="KW-0808">Transferase</keyword>
<evidence type="ECO:0000256" key="8">
    <source>
        <dbReference type="ARBA" id="ARBA00022777"/>
    </source>
</evidence>
<dbReference type="PANTHER" id="PTHR45453">
    <property type="entry name" value="PHOSPHATE REGULON SENSOR PROTEIN PHOR"/>
    <property type="match status" value="1"/>
</dbReference>